<feature type="region of interest" description="Disordered" evidence="1">
    <location>
        <begin position="255"/>
        <end position="281"/>
    </location>
</feature>
<dbReference type="InterPro" id="IPR007621">
    <property type="entry name" value="TPM_dom"/>
</dbReference>
<keyword evidence="4" id="KW-1185">Reference proteome</keyword>
<dbReference type="Pfam" id="PF04536">
    <property type="entry name" value="TPM_phosphatase"/>
    <property type="match status" value="1"/>
</dbReference>
<evidence type="ECO:0000259" key="2">
    <source>
        <dbReference type="Pfam" id="PF04536"/>
    </source>
</evidence>
<dbReference type="Proteomes" id="UP001652542">
    <property type="component" value="Unassembled WGS sequence"/>
</dbReference>
<evidence type="ECO:0000256" key="1">
    <source>
        <dbReference type="SAM" id="MobiDB-lite"/>
    </source>
</evidence>
<sequence length="281" mass="31225">MSRLFLIFSFVFAATIGPLRSEVYPAYSDLFVNDLAEVINPVVEQRIRDELARLKAETSVEATVLTLASRGPYAPDMPLETFATGLFNSWGIGSAERNDGILILVVIDDREMRVELGSAYSQDFDTIAQDIVTRSFLPSFRAGDYGAGMERGVAEIDKRIARRRAANLGPLPETPFPTPKLVPLVAVFLVALYLLRRRLFDFGQRLRACPNCGRRGLLRHRHTLRHATEQQGGIERIRTTCPSCDWSDETERSISRITRKKESAAKFGGGRSSGGGSSGKW</sequence>
<evidence type="ECO:0000313" key="3">
    <source>
        <dbReference type="EMBL" id="MCV2870561.1"/>
    </source>
</evidence>
<organism evidence="3 4">
    <name type="scientific">Albidovulum marisflavi</name>
    <dbReference type="NCBI Taxonomy" id="2984159"/>
    <lineage>
        <taxon>Bacteria</taxon>
        <taxon>Pseudomonadati</taxon>
        <taxon>Pseudomonadota</taxon>
        <taxon>Alphaproteobacteria</taxon>
        <taxon>Rhodobacterales</taxon>
        <taxon>Paracoccaceae</taxon>
        <taxon>Albidovulum</taxon>
    </lineage>
</organism>
<dbReference type="PANTHER" id="PTHR30373:SF2">
    <property type="entry name" value="UPF0603 PROTEIN YGCG"/>
    <property type="match status" value="1"/>
</dbReference>
<dbReference type="RefSeq" id="WP_263736237.1">
    <property type="nucleotide sequence ID" value="NZ_JAOWKY010000006.1"/>
</dbReference>
<feature type="compositionally biased region" description="Gly residues" evidence="1">
    <location>
        <begin position="267"/>
        <end position="281"/>
    </location>
</feature>
<evidence type="ECO:0000313" key="4">
    <source>
        <dbReference type="Proteomes" id="UP001652542"/>
    </source>
</evidence>
<reference evidence="3 4" key="1">
    <citation type="submission" date="2022-10" db="EMBL/GenBank/DDBJ databases">
        <title>Defluviimonas sp. nov., isolated from ocean surface water.</title>
        <authorList>
            <person name="He W."/>
            <person name="Wang L."/>
            <person name="Zhang D.-F."/>
        </authorList>
    </citation>
    <scope>NUCLEOTIDE SEQUENCE [LARGE SCALE GENOMIC DNA]</scope>
    <source>
        <strain evidence="3 4">WL0002</strain>
    </source>
</reference>
<comment type="caution">
    <text evidence="3">The sequence shown here is derived from an EMBL/GenBank/DDBJ whole genome shotgun (WGS) entry which is preliminary data.</text>
</comment>
<name>A0ABT2ZHI0_9RHOB</name>
<feature type="domain" description="TPM" evidence="2">
    <location>
        <begin position="32"/>
        <end position="158"/>
    </location>
</feature>
<dbReference type="PANTHER" id="PTHR30373">
    <property type="entry name" value="UPF0603 PROTEIN YGCG"/>
    <property type="match status" value="1"/>
</dbReference>
<dbReference type="EMBL" id="JAOWKY010000006">
    <property type="protein sequence ID" value="MCV2870561.1"/>
    <property type="molecule type" value="Genomic_DNA"/>
</dbReference>
<dbReference type="Gene3D" id="3.10.310.50">
    <property type="match status" value="1"/>
</dbReference>
<gene>
    <name evidence="3" type="ORF">OEW28_18260</name>
</gene>
<accession>A0ABT2ZHI0</accession>
<proteinExistence type="predicted"/>
<feature type="compositionally biased region" description="Basic and acidic residues" evidence="1">
    <location>
        <begin position="255"/>
        <end position="264"/>
    </location>
</feature>
<protein>
    <submittedName>
        <fullName evidence="3">TPM domain-containing protein</fullName>
    </submittedName>
</protein>